<feature type="domain" description="Histidine kinase" evidence="17">
    <location>
        <begin position="260"/>
        <end position="475"/>
    </location>
</feature>
<dbReference type="InterPro" id="IPR005467">
    <property type="entry name" value="His_kinase_dom"/>
</dbReference>
<dbReference type="SMART" id="SM00304">
    <property type="entry name" value="HAMP"/>
    <property type="match status" value="1"/>
</dbReference>
<gene>
    <name evidence="19" type="ORF">GMST_40530</name>
</gene>
<dbReference type="SMART" id="SM00387">
    <property type="entry name" value="HATPase_c"/>
    <property type="match status" value="1"/>
</dbReference>
<feature type="domain" description="HAMP" evidence="18">
    <location>
        <begin position="199"/>
        <end position="252"/>
    </location>
</feature>
<evidence type="ECO:0000259" key="17">
    <source>
        <dbReference type="PROSITE" id="PS50109"/>
    </source>
</evidence>
<dbReference type="Proteomes" id="UP000556026">
    <property type="component" value="Unassembled WGS sequence"/>
</dbReference>
<dbReference type="CDD" id="cd00082">
    <property type="entry name" value="HisKA"/>
    <property type="match status" value="1"/>
</dbReference>
<dbReference type="PANTHER" id="PTHR45436:SF15">
    <property type="entry name" value="SENSOR HISTIDINE KINASE CUSS"/>
    <property type="match status" value="1"/>
</dbReference>
<evidence type="ECO:0000256" key="10">
    <source>
        <dbReference type="ARBA" id="ARBA00022741"/>
    </source>
</evidence>
<evidence type="ECO:0000256" key="7">
    <source>
        <dbReference type="ARBA" id="ARBA00022553"/>
    </source>
</evidence>
<keyword evidence="6" id="KW-0997">Cell inner membrane</keyword>
<keyword evidence="15 16" id="KW-0472">Membrane</keyword>
<evidence type="ECO:0000256" key="13">
    <source>
        <dbReference type="ARBA" id="ARBA00022989"/>
    </source>
</evidence>
<evidence type="ECO:0000256" key="15">
    <source>
        <dbReference type="ARBA" id="ARBA00023136"/>
    </source>
</evidence>
<evidence type="ECO:0000256" key="14">
    <source>
        <dbReference type="ARBA" id="ARBA00023012"/>
    </source>
</evidence>
<accession>A0A6V8MNV8</accession>
<evidence type="ECO:0000256" key="16">
    <source>
        <dbReference type="SAM" id="Phobius"/>
    </source>
</evidence>
<dbReference type="CDD" id="cd00075">
    <property type="entry name" value="HATPase"/>
    <property type="match status" value="1"/>
</dbReference>
<keyword evidence="8" id="KW-0808">Transferase</keyword>
<organism evidence="19 20">
    <name type="scientific">Geomonas silvestris</name>
    <dbReference type="NCBI Taxonomy" id="2740184"/>
    <lineage>
        <taxon>Bacteria</taxon>
        <taxon>Pseudomonadati</taxon>
        <taxon>Thermodesulfobacteriota</taxon>
        <taxon>Desulfuromonadia</taxon>
        <taxon>Geobacterales</taxon>
        <taxon>Geobacteraceae</taxon>
        <taxon>Geomonas</taxon>
    </lineage>
</organism>
<dbReference type="SUPFAM" id="SSF158472">
    <property type="entry name" value="HAMP domain-like"/>
    <property type="match status" value="1"/>
</dbReference>
<dbReference type="Gene3D" id="6.10.340.10">
    <property type="match status" value="1"/>
</dbReference>
<evidence type="ECO:0000256" key="5">
    <source>
        <dbReference type="ARBA" id="ARBA00022475"/>
    </source>
</evidence>
<dbReference type="EC" id="2.7.13.3" evidence="4"/>
<evidence type="ECO:0000256" key="4">
    <source>
        <dbReference type="ARBA" id="ARBA00012438"/>
    </source>
</evidence>
<evidence type="ECO:0000256" key="2">
    <source>
        <dbReference type="ARBA" id="ARBA00004141"/>
    </source>
</evidence>
<evidence type="ECO:0000256" key="9">
    <source>
        <dbReference type="ARBA" id="ARBA00022692"/>
    </source>
</evidence>
<dbReference type="GO" id="GO:0000155">
    <property type="term" value="F:phosphorelay sensor kinase activity"/>
    <property type="evidence" value="ECO:0007669"/>
    <property type="project" value="InterPro"/>
</dbReference>
<dbReference type="InterPro" id="IPR036890">
    <property type="entry name" value="HATPase_C_sf"/>
</dbReference>
<dbReference type="GO" id="GO:0005524">
    <property type="term" value="F:ATP binding"/>
    <property type="evidence" value="ECO:0007669"/>
    <property type="project" value="UniProtKB-KW"/>
</dbReference>
<keyword evidence="13 16" id="KW-1133">Transmembrane helix</keyword>
<comment type="catalytic activity">
    <reaction evidence="1">
        <text>ATP + protein L-histidine = ADP + protein N-phospho-L-histidine.</text>
        <dbReference type="EC" id="2.7.13.3"/>
    </reaction>
</comment>
<dbReference type="Gene3D" id="1.10.287.130">
    <property type="match status" value="1"/>
</dbReference>
<dbReference type="PROSITE" id="PS50109">
    <property type="entry name" value="HIS_KIN"/>
    <property type="match status" value="1"/>
</dbReference>
<keyword evidence="7" id="KW-0597">Phosphoprotein</keyword>
<dbReference type="InterPro" id="IPR003660">
    <property type="entry name" value="HAMP_dom"/>
</dbReference>
<keyword evidence="14" id="KW-0902">Two-component regulatory system</keyword>
<dbReference type="AlphaFoldDB" id="A0A6V8MNV8"/>
<comment type="subcellular location">
    <subcellularLocation>
        <location evidence="3">Cell inner membrane</location>
    </subcellularLocation>
    <subcellularLocation>
        <location evidence="2">Membrane</location>
        <topology evidence="2">Multi-pass membrane protein</topology>
    </subcellularLocation>
</comment>
<dbReference type="PANTHER" id="PTHR45436">
    <property type="entry name" value="SENSOR HISTIDINE KINASE YKOH"/>
    <property type="match status" value="1"/>
</dbReference>
<dbReference type="InterPro" id="IPR004358">
    <property type="entry name" value="Sig_transdc_His_kin-like_C"/>
</dbReference>
<keyword evidence="20" id="KW-1185">Reference proteome</keyword>
<evidence type="ECO:0000259" key="18">
    <source>
        <dbReference type="PROSITE" id="PS50885"/>
    </source>
</evidence>
<dbReference type="SMART" id="SM00388">
    <property type="entry name" value="HisKA"/>
    <property type="match status" value="1"/>
</dbReference>
<evidence type="ECO:0000256" key="8">
    <source>
        <dbReference type="ARBA" id="ARBA00022679"/>
    </source>
</evidence>
<evidence type="ECO:0000256" key="11">
    <source>
        <dbReference type="ARBA" id="ARBA00022777"/>
    </source>
</evidence>
<dbReference type="Gene3D" id="3.30.565.10">
    <property type="entry name" value="Histidine kinase-like ATPase, C-terminal domain"/>
    <property type="match status" value="1"/>
</dbReference>
<name>A0A6V8MNV8_9BACT</name>
<reference evidence="20" key="1">
    <citation type="submission" date="2020-06" db="EMBL/GenBank/DDBJ databases">
        <title>Draft genomic sequence of Geomonas sp. Red330.</title>
        <authorList>
            <person name="Itoh H."/>
            <person name="Zhenxing X."/>
            <person name="Ushijima N."/>
            <person name="Masuda Y."/>
            <person name="Shiratori Y."/>
            <person name="Senoo K."/>
        </authorList>
    </citation>
    <scope>NUCLEOTIDE SEQUENCE [LARGE SCALE GENOMIC DNA]</scope>
    <source>
        <strain evidence="20">Red330</strain>
    </source>
</reference>
<proteinExistence type="predicted"/>
<dbReference type="Pfam" id="PF02518">
    <property type="entry name" value="HATPase_c"/>
    <property type="match status" value="1"/>
</dbReference>
<dbReference type="InterPro" id="IPR003594">
    <property type="entry name" value="HATPase_dom"/>
</dbReference>
<dbReference type="InterPro" id="IPR036097">
    <property type="entry name" value="HisK_dim/P_sf"/>
</dbReference>
<dbReference type="RefSeq" id="WP_183356514.1">
    <property type="nucleotide sequence ID" value="NZ_BLXX01000018.1"/>
</dbReference>
<dbReference type="PRINTS" id="PR00344">
    <property type="entry name" value="BCTRLSENSOR"/>
</dbReference>
<dbReference type="SUPFAM" id="SSF55874">
    <property type="entry name" value="ATPase domain of HSP90 chaperone/DNA topoisomerase II/histidine kinase"/>
    <property type="match status" value="1"/>
</dbReference>
<evidence type="ECO:0000256" key="3">
    <source>
        <dbReference type="ARBA" id="ARBA00004533"/>
    </source>
</evidence>
<sequence>MLTGFDKNFKKWPIKVRLSLFIVLLSTFFLFTMYHFIHSSLHSSLSQVQRDFVYDRLHMLHAIIEENPNYLQVIQADVEWEVENVMFPHYYLRFIDESGRVVFETRGMNKILPQQWFPAPPKKFDSYRKDTVRLANNGRYFLLQSDSMIPSRDKRKLTIQIALDVNTAVKIDEKNNFKIILIAISQILLLPVIIFLVIRKVIKPLDELVQVAEHISCNRLTERADPKEWPIEIERLAVTFNAMLDRLEDSLARLSHFAANLAHEIRTPINILMGEAEVALMHDMEPEDYKKVLESSVDECARLSRLVNNLLFLARAENPASHIERTVFDPVEEIEDLYTLYAPMAEEKGAKFSCHGRALLSGDPLLFRRAISNLLLNALNYSPPGVEVNIVVREAGDQSLEIVVSDTGFGIPQEKLPWIFNRLYRGDSSHLLNASGAGLGLSLVKAVMDLHGGSVSVVSELEVGTTFTLHFPNQPAGKVAAAG</sequence>
<feature type="transmembrane region" description="Helical" evidence="16">
    <location>
        <begin position="20"/>
        <end position="37"/>
    </location>
</feature>
<dbReference type="FunFam" id="1.10.287.130:FF:000001">
    <property type="entry name" value="Two-component sensor histidine kinase"/>
    <property type="match status" value="1"/>
</dbReference>
<keyword evidence="5" id="KW-1003">Cell membrane</keyword>
<dbReference type="InterPro" id="IPR050428">
    <property type="entry name" value="TCS_sensor_his_kinase"/>
</dbReference>
<dbReference type="Pfam" id="PF00512">
    <property type="entry name" value="HisKA"/>
    <property type="match status" value="1"/>
</dbReference>
<dbReference type="CDD" id="cd06225">
    <property type="entry name" value="HAMP"/>
    <property type="match status" value="1"/>
</dbReference>
<evidence type="ECO:0000313" key="19">
    <source>
        <dbReference type="EMBL" id="GFO61728.1"/>
    </source>
</evidence>
<evidence type="ECO:0000256" key="6">
    <source>
        <dbReference type="ARBA" id="ARBA00022519"/>
    </source>
</evidence>
<dbReference type="GO" id="GO:0005886">
    <property type="term" value="C:plasma membrane"/>
    <property type="evidence" value="ECO:0007669"/>
    <property type="project" value="UniProtKB-SubCell"/>
</dbReference>
<comment type="caution">
    <text evidence="19">The sequence shown here is derived from an EMBL/GenBank/DDBJ whole genome shotgun (WGS) entry which is preliminary data.</text>
</comment>
<keyword evidence="11 19" id="KW-0418">Kinase</keyword>
<dbReference type="InterPro" id="IPR003661">
    <property type="entry name" value="HisK_dim/P_dom"/>
</dbReference>
<keyword evidence="12" id="KW-0067">ATP-binding</keyword>
<dbReference type="SUPFAM" id="SSF47384">
    <property type="entry name" value="Homodimeric domain of signal transducing histidine kinase"/>
    <property type="match status" value="1"/>
</dbReference>
<keyword evidence="10" id="KW-0547">Nucleotide-binding</keyword>
<keyword evidence="9 16" id="KW-0812">Transmembrane</keyword>
<evidence type="ECO:0000256" key="12">
    <source>
        <dbReference type="ARBA" id="ARBA00022840"/>
    </source>
</evidence>
<dbReference type="Pfam" id="PF00672">
    <property type="entry name" value="HAMP"/>
    <property type="match status" value="1"/>
</dbReference>
<evidence type="ECO:0000256" key="1">
    <source>
        <dbReference type="ARBA" id="ARBA00000085"/>
    </source>
</evidence>
<evidence type="ECO:0000313" key="20">
    <source>
        <dbReference type="Proteomes" id="UP000556026"/>
    </source>
</evidence>
<dbReference type="PROSITE" id="PS50885">
    <property type="entry name" value="HAMP"/>
    <property type="match status" value="1"/>
</dbReference>
<dbReference type="InterPro" id="IPR006290">
    <property type="entry name" value="CztS_silS_copS"/>
</dbReference>
<protein>
    <recommendedName>
        <fullName evidence="4">histidine kinase</fullName>
        <ecNumber evidence="4">2.7.13.3</ecNumber>
    </recommendedName>
</protein>
<feature type="transmembrane region" description="Helical" evidence="16">
    <location>
        <begin position="179"/>
        <end position="198"/>
    </location>
</feature>
<dbReference type="EMBL" id="BLXX01000018">
    <property type="protein sequence ID" value="GFO61728.1"/>
    <property type="molecule type" value="Genomic_DNA"/>
</dbReference>
<dbReference type="NCBIfam" id="TIGR01386">
    <property type="entry name" value="cztS_silS_copS"/>
    <property type="match status" value="1"/>
</dbReference>